<evidence type="ECO:0000313" key="3">
    <source>
        <dbReference type="Proteomes" id="UP000215596"/>
    </source>
</evidence>
<feature type="domain" description="Ribosomal RNA large subunit methyltransferase K/L-like methyltransferase" evidence="1">
    <location>
        <begin position="165"/>
        <end position="264"/>
    </location>
</feature>
<name>A0A268EY25_9BACL</name>
<dbReference type="InterPro" id="IPR029063">
    <property type="entry name" value="SAM-dependent_MTases_sf"/>
</dbReference>
<dbReference type="EMBL" id="NPBY01000027">
    <property type="protein sequence ID" value="PAD78026.1"/>
    <property type="molecule type" value="Genomic_DNA"/>
</dbReference>
<keyword evidence="2" id="KW-0808">Transferase</keyword>
<dbReference type="Proteomes" id="UP000215596">
    <property type="component" value="Unassembled WGS sequence"/>
</dbReference>
<keyword evidence="2" id="KW-0489">Methyltransferase</keyword>
<organism evidence="2 3">
    <name type="scientific">Paenibacillus campinasensis</name>
    <dbReference type="NCBI Taxonomy" id="66347"/>
    <lineage>
        <taxon>Bacteria</taxon>
        <taxon>Bacillati</taxon>
        <taxon>Bacillota</taxon>
        <taxon>Bacilli</taxon>
        <taxon>Bacillales</taxon>
        <taxon>Paenibacillaceae</taxon>
        <taxon>Paenibacillus</taxon>
    </lineage>
</organism>
<dbReference type="SUPFAM" id="SSF53335">
    <property type="entry name" value="S-adenosyl-L-methionine-dependent methyltransferases"/>
    <property type="match status" value="1"/>
</dbReference>
<proteinExistence type="predicted"/>
<dbReference type="GO" id="GO:0016423">
    <property type="term" value="F:tRNA (guanine) methyltransferase activity"/>
    <property type="evidence" value="ECO:0007669"/>
    <property type="project" value="TreeGrafter"/>
</dbReference>
<dbReference type="RefSeq" id="WP_095264740.1">
    <property type="nucleotide sequence ID" value="NZ_NPBY01000027.1"/>
</dbReference>
<sequence>MSNSSRTARHLYPSTSDKPQYVYTFACHETERELCHLELAQLLGTPLKSGEDWLQTSRRVDPDRSPFVSARLEVGLSGDSVEAIAAQAGQIQLSGATFKVVCLKAGDPFTYEERRDVERQVGRHIKGTAQMKSPEVTLGLIRTEGIWSLGELHEPERAWLTHKQKPYNYSTGLSSRVARALVNMAVPEPDNTVLLDPCCGMGNVLIEALSMGIQVQGSDINPLAIRGARVNLRHYGYDDQLVSIQDMNELSGSYEASILDLPYNVCSVLPEEDRLQMLRSLRRLARRAVIVSTEPLEEQLRLAGWNVLGRAITTKGSFVREVWLCE</sequence>
<gene>
    <name evidence="2" type="ORF">CHH67_08515</name>
</gene>
<protein>
    <submittedName>
        <fullName evidence="2">RNA methyltransferase</fullName>
    </submittedName>
</protein>
<dbReference type="GO" id="GO:0030488">
    <property type="term" value="P:tRNA methylation"/>
    <property type="evidence" value="ECO:0007669"/>
    <property type="project" value="TreeGrafter"/>
</dbReference>
<dbReference type="PANTHER" id="PTHR14911">
    <property type="entry name" value="THUMP DOMAIN-CONTAINING"/>
    <property type="match status" value="1"/>
</dbReference>
<accession>A0A268EY25</accession>
<dbReference type="AlphaFoldDB" id="A0A268EY25"/>
<comment type="caution">
    <text evidence="2">The sequence shown here is derived from an EMBL/GenBank/DDBJ whole genome shotgun (WGS) entry which is preliminary data.</text>
</comment>
<dbReference type="CDD" id="cd02440">
    <property type="entry name" value="AdoMet_MTases"/>
    <property type="match status" value="1"/>
</dbReference>
<dbReference type="InterPro" id="IPR000241">
    <property type="entry name" value="RlmKL-like_Mtase"/>
</dbReference>
<dbReference type="Gene3D" id="3.40.50.150">
    <property type="entry name" value="Vaccinia Virus protein VP39"/>
    <property type="match status" value="1"/>
</dbReference>
<dbReference type="OrthoDB" id="9791556at2"/>
<dbReference type="PANTHER" id="PTHR14911:SF13">
    <property type="entry name" value="TRNA (GUANINE(6)-N2)-METHYLTRANSFERASE THUMP3"/>
    <property type="match status" value="1"/>
</dbReference>
<evidence type="ECO:0000259" key="1">
    <source>
        <dbReference type="Pfam" id="PF01170"/>
    </source>
</evidence>
<dbReference type="Pfam" id="PF01170">
    <property type="entry name" value="UPF0020"/>
    <property type="match status" value="1"/>
</dbReference>
<reference evidence="2 3" key="1">
    <citation type="submission" date="2017-07" db="EMBL/GenBank/DDBJ databases">
        <title>Isolation and whole genome analysis of endospore-forming bacteria from heroin.</title>
        <authorList>
            <person name="Kalinowski J."/>
            <person name="Ahrens B."/>
            <person name="Al-Dilaimi A."/>
            <person name="Winkler A."/>
            <person name="Wibberg D."/>
            <person name="Schleenbecker U."/>
            <person name="Ruckert C."/>
            <person name="Wolfel R."/>
            <person name="Grass G."/>
        </authorList>
    </citation>
    <scope>NUCLEOTIDE SEQUENCE [LARGE SCALE GENOMIC DNA]</scope>
    <source>
        <strain evidence="2 3">7537-G1</strain>
    </source>
</reference>
<evidence type="ECO:0000313" key="2">
    <source>
        <dbReference type="EMBL" id="PAD78026.1"/>
    </source>
</evidence>